<evidence type="ECO:0000256" key="15">
    <source>
        <dbReference type="SAM" id="SignalP"/>
    </source>
</evidence>
<dbReference type="InterPro" id="IPR013661">
    <property type="entry name" value="Peptidase_M9_N_dom"/>
</dbReference>
<feature type="domain" description="Peptidase M9 collagenase N-terminal" evidence="16">
    <location>
        <begin position="101"/>
        <end position="289"/>
    </location>
</feature>
<evidence type="ECO:0000256" key="13">
    <source>
        <dbReference type="PIRSR" id="PIRSR602169-1"/>
    </source>
</evidence>
<organism evidence="17 19">
    <name type="scientific">Iodobacter fluviatilis</name>
    <dbReference type="NCBI Taxonomy" id="537"/>
    <lineage>
        <taxon>Bacteria</taxon>
        <taxon>Pseudomonadati</taxon>
        <taxon>Pseudomonadota</taxon>
        <taxon>Betaproteobacteria</taxon>
        <taxon>Neisseriales</taxon>
        <taxon>Chitinibacteraceae</taxon>
        <taxon>Iodobacter</taxon>
    </lineage>
</organism>
<dbReference type="Proteomes" id="UP000295794">
    <property type="component" value="Unassembled WGS sequence"/>
</dbReference>
<feature type="region of interest" description="Disordered" evidence="14">
    <location>
        <begin position="33"/>
        <end position="82"/>
    </location>
</feature>
<evidence type="ECO:0000256" key="4">
    <source>
        <dbReference type="ARBA" id="ARBA00012653"/>
    </source>
</evidence>
<comment type="catalytic activity">
    <reaction evidence="1">
        <text>Digestion of native collagen in the triple helical region at Xaa-|-Gly bonds. With synthetic peptides, a preference is shown for Gly at P3 and P1', Pro and Ala at P2 and P2', and hydroxyproline, Ala or Arg at P3'.</text>
        <dbReference type="EC" id="3.4.24.3"/>
    </reaction>
</comment>
<proteinExistence type="predicted"/>
<dbReference type="Proteomes" id="UP000255108">
    <property type="component" value="Unassembled WGS sequence"/>
</dbReference>
<feature type="signal peptide" evidence="15">
    <location>
        <begin position="1"/>
        <end position="26"/>
    </location>
</feature>
<evidence type="ECO:0000256" key="12">
    <source>
        <dbReference type="ARBA" id="ARBA00023145"/>
    </source>
</evidence>
<dbReference type="PRINTS" id="PR00931">
    <property type="entry name" value="MICOLLPTASE"/>
</dbReference>
<dbReference type="EMBL" id="SMBT01000001">
    <property type="protein sequence ID" value="TCU90337.1"/>
    <property type="molecule type" value="Genomic_DNA"/>
</dbReference>
<keyword evidence="5" id="KW-0964">Secreted</keyword>
<keyword evidence="6" id="KW-0645">Protease</keyword>
<evidence type="ECO:0000256" key="11">
    <source>
        <dbReference type="ARBA" id="ARBA00023049"/>
    </source>
</evidence>
<dbReference type="Pfam" id="PF08453">
    <property type="entry name" value="Peptidase_M9_N"/>
    <property type="match status" value="1"/>
</dbReference>
<accession>A0A377Q2G1</accession>
<dbReference type="PROSITE" id="PS51257">
    <property type="entry name" value="PROKAR_LIPOPROTEIN"/>
    <property type="match status" value="1"/>
</dbReference>
<dbReference type="PANTHER" id="PTHR13062">
    <property type="entry name" value="COLLAGENASE"/>
    <property type="match status" value="1"/>
</dbReference>
<evidence type="ECO:0000313" key="20">
    <source>
        <dbReference type="Proteomes" id="UP000295794"/>
    </source>
</evidence>
<name>A0A377Q2G1_9NEIS</name>
<feature type="chain" id="PRO_5017078503" description="microbial collagenase" evidence="15">
    <location>
        <begin position="27"/>
        <end position="924"/>
    </location>
</feature>
<keyword evidence="7" id="KW-0479">Metal-binding</keyword>
<keyword evidence="11" id="KW-0482">Metalloprotease</keyword>
<feature type="region of interest" description="Disordered" evidence="14">
    <location>
        <begin position="764"/>
        <end position="822"/>
    </location>
</feature>
<keyword evidence="9 17" id="KW-0378">Hydrolase</keyword>
<dbReference type="Pfam" id="PF01752">
    <property type="entry name" value="Peptidase_M9"/>
    <property type="match status" value="1"/>
</dbReference>
<gene>
    <name evidence="17" type="primary">colA</name>
    <name evidence="18" type="ORF">EV682_101363</name>
    <name evidence="17" type="ORF">NCTC11159_00381</name>
</gene>
<reference evidence="17 19" key="1">
    <citation type="submission" date="2018-06" db="EMBL/GenBank/DDBJ databases">
        <authorList>
            <consortium name="Pathogen Informatics"/>
            <person name="Doyle S."/>
        </authorList>
    </citation>
    <scope>NUCLEOTIDE SEQUENCE [LARGE SCALE GENOMIC DNA]</scope>
    <source>
        <strain evidence="17 19">NCTC11159</strain>
    </source>
</reference>
<protein>
    <recommendedName>
        <fullName evidence="4">microbial collagenase</fullName>
        <ecNumber evidence="4">3.4.24.3</ecNumber>
    </recommendedName>
</protein>
<evidence type="ECO:0000256" key="2">
    <source>
        <dbReference type="ARBA" id="ARBA00001947"/>
    </source>
</evidence>
<dbReference type="GO" id="GO:0008270">
    <property type="term" value="F:zinc ion binding"/>
    <property type="evidence" value="ECO:0007669"/>
    <property type="project" value="InterPro"/>
</dbReference>
<keyword evidence="8 15" id="KW-0732">Signal</keyword>
<dbReference type="EC" id="3.4.24.3" evidence="4"/>
<evidence type="ECO:0000256" key="7">
    <source>
        <dbReference type="ARBA" id="ARBA00022723"/>
    </source>
</evidence>
<evidence type="ECO:0000313" key="17">
    <source>
        <dbReference type="EMBL" id="STQ89364.1"/>
    </source>
</evidence>
<evidence type="ECO:0000256" key="14">
    <source>
        <dbReference type="SAM" id="MobiDB-lite"/>
    </source>
</evidence>
<evidence type="ECO:0000313" key="19">
    <source>
        <dbReference type="Proteomes" id="UP000255108"/>
    </source>
</evidence>
<evidence type="ECO:0000259" key="16">
    <source>
        <dbReference type="Pfam" id="PF08453"/>
    </source>
</evidence>
<keyword evidence="10" id="KW-0862">Zinc</keyword>
<evidence type="ECO:0000256" key="6">
    <source>
        <dbReference type="ARBA" id="ARBA00022670"/>
    </source>
</evidence>
<comment type="subcellular location">
    <subcellularLocation>
        <location evidence="3">Secreted</location>
    </subcellularLocation>
</comment>
<reference evidence="18 20" key="2">
    <citation type="submission" date="2019-03" db="EMBL/GenBank/DDBJ databases">
        <title>Genomic Encyclopedia of Type Strains, Phase IV (KMG-IV): sequencing the most valuable type-strain genomes for metagenomic binning, comparative biology and taxonomic classification.</title>
        <authorList>
            <person name="Goeker M."/>
        </authorList>
    </citation>
    <scope>NUCLEOTIDE SEQUENCE [LARGE SCALE GENOMIC DNA]</scope>
    <source>
        <strain evidence="18 20">DSM 3764</strain>
    </source>
</reference>
<evidence type="ECO:0000256" key="1">
    <source>
        <dbReference type="ARBA" id="ARBA00000424"/>
    </source>
</evidence>
<dbReference type="GO" id="GO:0004222">
    <property type="term" value="F:metalloendopeptidase activity"/>
    <property type="evidence" value="ECO:0007669"/>
    <property type="project" value="UniProtKB-EC"/>
</dbReference>
<dbReference type="EMBL" id="UGHR01000001">
    <property type="protein sequence ID" value="STQ89364.1"/>
    <property type="molecule type" value="Genomic_DNA"/>
</dbReference>
<feature type="active site" evidence="13">
    <location>
        <position position="502"/>
    </location>
</feature>
<dbReference type="Gene3D" id="1.10.390.20">
    <property type="match status" value="1"/>
</dbReference>
<dbReference type="PANTHER" id="PTHR13062:SF9">
    <property type="entry name" value="MICROBIAL COLLAGENASE"/>
    <property type="match status" value="1"/>
</dbReference>
<evidence type="ECO:0000256" key="3">
    <source>
        <dbReference type="ARBA" id="ARBA00004613"/>
    </source>
</evidence>
<keyword evidence="20" id="KW-1185">Reference proteome</keyword>
<evidence type="ECO:0000256" key="9">
    <source>
        <dbReference type="ARBA" id="ARBA00022801"/>
    </source>
</evidence>
<evidence type="ECO:0000256" key="8">
    <source>
        <dbReference type="ARBA" id="ARBA00022729"/>
    </source>
</evidence>
<dbReference type="RefSeq" id="WP_115225817.1">
    <property type="nucleotide sequence ID" value="NZ_CAWOLO010000001.1"/>
</dbReference>
<sequence length="924" mass="101242">MRIKKVINKRSTQAGVLAIALASIMAACVTTGGENTAESAPPPAASQQGNSEHAPVLGEPPSHPFGLPPQAGAKGGSDHPQVSALQKGVAAAPLYAECDQRLFSLSGAALASYVATVEGRCINRLFEADAATYPVISAANMQAVAKEARLRARQWNPAKPNGLWPLATFLKAGYFTQYSHAREVGEYGRTVDQPVMQVVSALADNPAIWLNPAEDESQSSEAWERQNDARQSVSETMILADSVRQPEYALPLLSAFFGRYQGQFKQSYAQYALHPMQTTLFNLHSQGGFDQKVEAGQLDGLVKSLAAIVRQGRSAFADEQMFLNTLRETGRFMLYPRTTPIAEPAVAGHLNAERYSAAWAEAVYALKKIAKVPCDRYNICNAEAELKARLFPNRWSFDNGNLVFETPLSRKQVEPLYYAMKQVEAQLKRVSGVSQPVKDDPNARLRMVIYGTKTDYGRYQGLLNDLSTDNGGIYIENGATFYTFERTSQESTLSLEELVRHEYVHYLSGRFIQPGMWGSSEFFRDSRRMPWYDEGFAEFMAWSTSREGIKVRGHVVDVVANNWPASFQTPAQIMRSSYSDGWDFYSHSALWFYFLHRNEPGLLADVLQQLRNDDVKGFDALVKRLGADAALSARFKDFVGQQVALQKAGQLGDTSTIEGQDWLAQSAWQLSDVAHIQSLMGKVLPLACRVWAEGAGSELRRFECTGQTAIRASTLTAAHQESDVLLNNALKNLQGSANNMLALNCFASDYQLDAHRAALRCEGPLANGTGPSPTAVPTAPPTRPTATPVPTSPPTRPTAVPTSVPTSPPTRPTAVPTTVPTLPPVNPNNLALLQTRFSSAGRCLRVILAANQQVDRFVLVNSAKLGRINFAEYGSFTYRRDADQAGLADSITVRLQRGTQFKDIRVVLDAKPVNQSEEACWAGA</sequence>
<keyword evidence="12" id="KW-0865">Zymogen</keyword>
<dbReference type="GO" id="GO:0005576">
    <property type="term" value="C:extracellular region"/>
    <property type="evidence" value="ECO:0007669"/>
    <property type="project" value="UniProtKB-SubCell"/>
</dbReference>
<evidence type="ECO:0000313" key="18">
    <source>
        <dbReference type="EMBL" id="TCU90337.1"/>
    </source>
</evidence>
<evidence type="ECO:0000256" key="10">
    <source>
        <dbReference type="ARBA" id="ARBA00022833"/>
    </source>
</evidence>
<dbReference type="Gene3D" id="3.40.30.160">
    <property type="entry name" value="Collagenase ColT, N-terminal domain"/>
    <property type="match status" value="1"/>
</dbReference>
<dbReference type="AlphaFoldDB" id="A0A377Q2G1"/>
<dbReference type="InterPro" id="IPR002169">
    <property type="entry name" value="Peptidase_M9A/M9B"/>
</dbReference>
<evidence type="ECO:0000256" key="5">
    <source>
        <dbReference type="ARBA" id="ARBA00022525"/>
    </source>
</evidence>
<dbReference type="OrthoDB" id="9802683at2"/>
<comment type="cofactor">
    <cofactor evidence="2">
        <name>Zn(2+)</name>
        <dbReference type="ChEBI" id="CHEBI:29105"/>
    </cofactor>
</comment>
<dbReference type="GO" id="GO:0006508">
    <property type="term" value="P:proteolysis"/>
    <property type="evidence" value="ECO:0007669"/>
    <property type="project" value="UniProtKB-KW"/>
</dbReference>